<dbReference type="InterPro" id="IPR008952">
    <property type="entry name" value="Tetraspanin_EC2_sf"/>
</dbReference>
<evidence type="ECO:0000256" key="5">
    <source>
        <dbReference type="SAM" id="Phobius"/>
    </source>
</evidence>
<evidence type="ECO:0000256" key="4">
    <source>
        <dbReference type="ARBA" id="ARBA00023136"/>
    </source>
</evidence>
<feature type="transmembrane region" description="Helical" evidence="5">
    <location>
        <begin position="115"/>
        <end position="138"/>
    </location>
</feature>
<keyword evidence="6" id="KW-1185">Reference proteome</keyword>
<keyword evidence="3 5" id="KW-1133">Transmembrane helix</keyword>
<organism evidence="6 7">
    <name type="scientific">Limulus polyphemus</name>
    <name type="common">Atlantic horseshoe crab</name>
    <dbReference type="NCBI Taxonomy" id="6850"/>
    <lineage>
        <taxon>Eukaryota</taxon>
        <taxon>Metazoa</taxon>
        <taxon>Ecdysozoa</taxon>
        <taxon>Arthropoda</taxon>
        <taxon>Chelicerata</taxon>
        <taxon>Merostomata</taxon>
        <taxon>Xiphosura</taxon>
        <taxon>Limulidae</taxon>
        <taxon>Limulus</taxon>
    </lineage>
</organism>
<dbReference type="GeneID" id="111083253"/>
<evidence type="ECO:0000256" key="2">
    <source>
        <dbReference type="ARBA" id="ARBA00022692"/>
    </source>
</evidence>
<evidence type="ECO:0000256" key="3">
    <source>
        <dbReference type="ARBA" id="ARBA00022989"/>
    </source>
</evidence>
<proteinExistence type="predicted"/>
<sequence length="141" mass="15730">MKTNLTEKLQKDYGSNKDVTESIDFAQVKFRCCGINGADDYVNSNWKKDNISKENNVSKTCCLLVNDNSPEAYKQPQPVNDTLCQSEDSSTVNVYRHQSGCLIKLEDFVRRESTVLIGIGCGIAGLEIFGMIFSICLCKDI</sequence>
<protein>
    <submittedName>
        <fullName evidence="7">CD151 antigen-like</fullName>
    </submittedName>
</protein>
<evidence type="ECO:0000313" key="6">
    <source>
        <dbReference type="Proteomes" id="UP000694941"/>
    </source>
</evidence>
<dbReference type="InterPro" id="IPR018499">
    <property type="entry name" value="Tetraspanin/Peripherin"/>
</dbReference>
<name>A0ABM1RVD3_LIMPO</name>
<dbReference type="RefSeq" id="XP_022235338.1">
    <property type="nucleotide sequence ID" value="XM_022379630.1"/>
</dbReference>
<evidence type="ECO:0000256" key="1">
    <source>
        <dbReference type="ARBA" id="ARBA00004141"/>
    </source>
</evidence>
<keyword evidence="4 5" id="KW-0472">Membrane</keyword>
<evidence type="ECO:0000313" key="7">
    <source>
        <dbReference type="RefSeq" id="XP_022235338.1"/>
    </source>
</evidence>
<keyword evidence="2 5" id="KW-0812">Transmembrane</keyword>
<dbReference type="Pfam" id="PF00335">
    <property type="entry name" value="Tetraspanin"/>
    <property type="match status" value="1"/>
</dbReference>
<dbReference type="Gene3D" id="1.10.1450.10">
    <property type="entry name" value="Tetraspanin"/>
    <property type="match status" value="1"/>
</dbReference>
<dbReference type="Proteomes" id="UP000694941">
    <property type="component" value="Unplaced"/>
</dbReference>
<gene>
    <name evidence="7" type="primary">LOC111083253</name>
</gene>
<comment type="subcellular location">
    <subcellularLocation>
        <location evidence="1">Membrane</location>
        <topology evidence="1">Multi-pass membrane protein</topology>
    </subcellularLocation>
</comment>
<dbReference type="SUPFAM" id="SSF48652">
    <property type="entry name" value="Tetraspanin"/>
    <property type="match status" value="1"/>
</dbReference>
<reference evidence="7" key="1">
    <citation type="submission" date="2025-08" db="UniProtKB">
        <authorList>
            <consortium name="RefSeq"/>
        </authorList>
    </citation>
    <scope>IDENTIFICATION</scope>
    <source>
        <tissue evidence="7">Muscle</tissue>
    </source>
</reference>
<accession>A0ABM1RVD3</accession>